<dbReference type="InterPro" id="IPR006312">
    <property type="entry name" value="TatA/E"/>
</dbReference>
<sequence>MFRNGLQAWHVIVLLVVIVLLFGANRLPGVAKSVGQSMKIFRNEMRDLRDDESKPDEKKTGTNGTSGEGSTGDDRSPKA</sequence>
<evidence type="ECO:0000256" key="2">
    <source>
        <dbReference type="ARBA" id="ARBA00022448"/>
    </source>
</evidence>
<feature type="compositionally biased region" description="Basic and acidic residues" evidence="10">
    <location>
        <begin position="44"/>
        <end position="60"/>
    </location>
</feature>
<keyword evidence="6 9" id="KW-1133">Transmembrane helix</keyword>
<dbReference type="HAMAP" id="MF_00236">
    <property type="entry name" value="TatA_E"/>
    <property type="match status" value="1"/>
</dbReference>
<evidence type="ECO:0000256" key="3">
    <source>
        <dbReference type="ARBA" id="ARBA00022475"/>
    </source>
</evidence>
<evidence type="ECO:0000256" key="9">
    <source>
        <dbReference type="HAMAP-Rule" id="MF_00236"/>
    </source>
</evidence>
<name>A0ABT7SAZ3_9CELL</name>
<comment type="caution">
    <text evidence="11">The sequence shown here is derived from an EMBL/GenBank/DDBJ whole genome shotgun (WGS) entry which is preliminary data.</text>
</comment>
<feature type="region of interest" description="Disordered" evidence="10">
    <location>
        <begin position="44"/>
        <end position="79"/>
    </location>
</feature>
<keyword evidence="12" id="KW-1185">Reference proteome</keyword>
<reference evidence="11 12" key="1">
    <citation type="submission" date="2023-06" db="EMBL/GenBank/DDBJ databases">
        <title>Cellulomonas sp. MW4 Whole genome sequence.</title>
        <authorList>
            <person name="Park S."/>
        </authorList>
    </citation>
    <scope>NUCLEOTIDE SEQUENCE [LARGE SCALE GENOMIC DNA]</scope>
    <source>
        <strain evidence="11 12">MW4</strain>
    </source>
</reference>
<dbReference type="EMBL" id="JAUCGQ010000001">
    <property type="protein sequence ID" value="MDM7853360.1"/>
    <property type="molecule type" value="Genomic_DNA"/>
</dbReference>
<evidence type="ECO:0000256" key="4">
    <source>
        <dbReference type="ARBA" id="ARBA00022692"/>
    </source>
</evidence>
<dbReference type="Proteomes" id="UP001529338">
    <property type="component" value="Unassembled WGS sequence"/>
</dbReference>
<keyword evidence="5 9" id="KW-0653">Protein transport</keyword>
<evidence type="ECO:0000256" key="10">
    <source>
        <dbReference type="SAM" id="MobiDB-lite"/>
    </source>
</evidence>
<organism evidence="11 12">
    <name type="scientific">Cellulomonas alba</name>
    <dbReference type="NCBI Taxonomy" id="3053467"/>
    <lineage>
        <taxon>Bacteria</taxon>
        <taxon>Bacillati</taxon>
        <taxon>Actinomycetota</taxon>
        <taxon>Actinomycetes</taxon>
        <taxon>Micrococcales</taxon>
        <taxon>Cellulomonadaceae</taxon>
        <taxon>Cellulomonas</taxon>
    </lineage>
</organism>
<keyword evidence="3 9" id="KW-1003">Cell membrane</keyword>
<dbReference type="Gene3D" id="1.20.5.3310">
    <property type="match status" value="1"/>
</dbReference>
<dbReference type="InterPro" id="IPR003369">
    <property type="entry name" value="TatA/B/E"/>
</dbReference>
<comment type="subcellular location">
    <subcellularLocation>
        <location evidence="1 9">Cell membrane</location>
        <topology evidence="1 9">Single-pass membrane protein</topology>
    </subcellularLocation>
</comment>
<keyword evidence="4 9" id="KW-0812">Transmembrane</keyword>
<evidence type="ECO:0000256" key="7">
    <source>
        <dbReference type="ARBA" id="ARBA00023010"/>
    </source>
</evidence>
<comment type="subunit">
    <text evidence="9">The Tat system comprises two distinct complexes: a TatABC complex, containing multiple copies of TatA, TatB and TatC subunits, and a separate TatA complex, containing only TatA subunits. Substrates initially bind to the TatABC complex, which probably triggers association of the separate TatA complex to form the active translocon.</text>
</comment>
<evidence type="ECO:0000256" key="6">
    <source>
        <dbReference type="ARBA" id="ARBA00022989"/>
    </source>
</evidence>
<evidence type="ECO:0000256" key="5">
    <source>
        <dbReference type="ARBA" id="ARBA00022927"/>
    </source>
</evidence>
<protein>
    <recommendedName>
        <fullName evidence="9">Sec-independent protein translocase protein TatA</fullName>
    </recommendedName>
</protein>
<gene>
    <name evidence="9 11" type="primary">tatA</name>
    <name evidence="11" type="ORF">QRT04_00300</name>
</gene>
<comment type="function">
    <text evidence="9">Part of the twin-arginine translocation (Tat) system that transports large folded proteins containing a characteristic twin-arginine motif in their signal peptide across membranes. TatA could form the protein-conducting channel of the Tat system.</text>
</comment>
<evidence type="ECO:0000256" key="1">
    <source>
        <dbReference type="ARBA" id="ARBA00004162"/>
    </source>
</evidence>
<dbReference type="PANTHER" id="PTHR42982:SF8">
    <property type="entry name" value="SEC-INDEPENDENT PROTEIN TRANSLOCASE PROTEIN TATA"/>
    <property type="match status" value="1"/>
</dbReference>
<keyword evidence="8 9" id="KW-0472">Membrane</keyword>
<dbReference type="RefSeq" id="WP_289452885.1">
    <property type="nucleotide sequence ID" value="NZ_JAUCGQ010000001.1"/>
</dbReference>
<evidence type="ECO:0000313" key="11">
    <source>
        <dbReference type="EMBL" id="MDM7853360.1"/>
    </source>
</evidence>
<keyword evidence="2 9" id="KW-0813">Transport</keyword>
<dbReference type="Pfam" id="PF02416">
    <property type="entry name" value="TatA_B_E"/>
    <property type="match status" value="1"/>
</dbReference>
<dbReference type="NCBIfam" id="TIGR01411">
    <property type="entry name" value="tatAE"/>
    <property type="match status" value="1"/>
</dbReference>
<evidence type="ECO:0000256" key="8">
    <source>
        <dbReference type="ARBA" id="ARBA00023136"/>
    </source>
</evidence>
<dbReference type="PANTHER" id="PTHR42982">
    <property type="entry name" value="SEC-INDEPENDENT PROTEIN TRANSLOCASE PROTEIN TATA"/>
    <property type="match status" value="1"/>
</dbReference>
<accession>A0ABT7SAZ3</accession>
<proteinExistence type="inferred from homology"/>
<evidence type="ECO:0000313" key="12">
    <source>
        <dbReference type="Proteomes" id="UP001529338"/>
    </source>
</evidence>
<comment type="similarity">
    <text evidence="9">Belongs to the TatA/E family.</text>
</comment>
<keyword evidence="7 9" id="KW-0811">Translocation</keyword>